<reference evidence="1" key="2">
    <citation type="submission" date="2021-09" db="EMBL/GenBank/DDBJ databases">
        <authorList>
            <person name="Jia N."/>
            <person name="Wang J."/>
            <person name="Shi W."/>
            <person name="Du L."/>
            <person name="Sun Y."/>
            <person name="Zhan W."/>
            <person name="Jiang J."/>
            <person name="Wang Q."/>
            <person name="Zhang B."/>
            <person name="Ji P."/>
            <person name="Sakyi L.B."/>
            <person name="Cui X."/>
            <person name="Yuan T."/>
            <person name="Jiang B."/>
            <person name="Yang W."/>
            <person name="Lam T.T.-Y."/>
            <person name="Chang Q."/>
            <person name="Ding S."/>
            <person name="Wang X."/>
            <person name="Zhu J."/>
            <person name="Ruan X."/>
            <person name="Zhao L."/>
            <person name="Wei J."/>
            <person name="Que T."/>
            <person name="Du C."/>
            <person name="Cheng J."/>
            <person name="Dai P."/>
            <person name="Han X."/>
            <person name="Huang E."/>
            <person name="Gao Y."/>
            <person name="Liu J."/>
            <person name="Shao H."/>
            <person name="Ye R."/>
            <person name="Li L."/>
            <person name="Wei W."/>
            <person name="Wang X."/>
            <person name="Wang C."/>
            <person name="Huo Q."/>
            <person name="Li W."/>
            <person name="Guo W."/>
            <person name="Chen H."/>
            <person name="Chen S."/>
            <person name="Zhou L."/>
            <person name="Zhou L."/>
            <person name="Ni X."/>
            <person name="Tian J."/>
            <person name="Zhou Y."/>
            <person name="Sheng Y."/>
            <person name="Liu T."/>
            <person name="Pan Y."/>
            <person name="Xia L."/>
            <person name="Li J."/>
            <person name="Zhao F."/>
            <person name="Cao W."/>
        </authorList>
    </citation>
    <scope>NUCLEOTIDE SEQUENCE</scope>
    <source>
        <strain evidence="1">Rsan-2018</strain>
        <tissue evidence="1">Larvae</tissue>
    </source>
</reference>
<reference evidence="1" key="1">
    <citation type="journal article" date="2020" name="Cell">
        <title>Large-Scale Comparative Analyses of Tick Genomes Elucidate Their Genetic Diversity and Vector Capacities.</title>
        <authorList>
            <consortium name="Tick Genome and Microbiome Consortium (TIGMIC)"/>
            <person name="Jia N."/>
            <person name="Wang J."/>
            <person name="Shi W."/>
            <person name="Du L."/>
            <person name="Sun Y."/>
            <person name="Zhan W."/>
            <person name="Jiang J.F."/>
            <person name="Wang Q."/>
            <person name="Zhang B."/>
            <person name="Ji P."/>
            <person name="Bell-Sakyi L."/>
            <person name="Cui X.M."/>
            <person name="Yuan T.T."/>
            <person name="Jiang B.G."/>
            <person name="Yang W.F."/>
            <person name="Lam T.T."/>
            <person name="Chang Q.C."/>
            <person name="Ding S.J."/>
            <person name="Wang X.J."/>
            <person name="Zhu J.G."/>
            <person name="Ruan X.D."/>
            <person name="Zhao L."/>
            <person name="Wei J.T."/>
            <person name="Ye R.Z."/>
            <person name="Que T.C."/>
            <person name="Du C.H."/>
            <person name="Zhou Y.H."/>
            <person name="Cheng J.X."/>
            <person name="Dai P.F."/>
            <person name="Guo W.B."/>
            <person name="Han X.H."/>
            <person name="Huang E.J."/>
            <person name="Li L.F."/>
            <person name="Wei W."/>
            <person name="Gao Y.C."/>
            <person name="Liu J.Z."/>
            <person name="Shao H.Z."/>
            <person name="Wang X."/>
            <person name="Wang C.C."/>
            <person name="Yang T.C."/>
            <person name="Huo Q.B."/>
            <person name="Li W."/>
            <person name="Chen H.Y."/>
            <person name="Chen S.E."/>
            <person name="Zhou L.G."/>
            <person name="Ni X.B."/>
            <person name="Tian J.H."/>
            <person name="Sheng Y."/>
            <person name="Liu T."/>
            <person name="Pan Y.S."/>
            <person name="Xia L.Y."/>
            <person name="Li J."/>
            <person name="Zhao F."/>
            <person name="Cao W.C."/>
        </authorList>
    </citation>
    <scope>NUCLEOTIDE SEQUENCE</scope>
    <source>
        <strain evidence="1">Rsan-2018</strain>
    </source>
</reference>
<dbReference type="AlphaFoldDB" id="A0A9D4T7D7"/>
<dbReference type="Proteomes" id="UP000821837">
    <property type="component" value="Chromosome 1"/>
</dbReference>
<name>A0A9D4T7D7_RHISA</name>
<gene>
    <name evidence="1" type="ORF">HPB52_003448</name>
</gene>
<dbReference type="VEuPathDB" id="VectorBase:RSAN_043180"/>
<evidence type="ECO:0000313" key="1">
    <source>
        <dbReference type="EMBL" id="KAH7982218.1"/>
    </source>
</evidence>
<proteinExistence type="predicted"/>
<protein>
    <submittedName>
        <fullName evidence="1">Uncharacterized protein</fullName>
    </submittedName>
</protein>
<evidence type="ECO:0000313" key="2">
    <source>
        <dbReference type="Proteomes" id="UP000821837"/>
    </source>
</evidence>
<keyword evidence="2" id="KW-1185">Reference proteome</keyword>
<organism evidence="1 2">
    <name type="scientific">Rhipicephalus sanguineus</name>
    <name type="common">Brown dog tick</name>
    <name type="synonym">Ixodes sanguineus</name>
    <dbReference type="NCBI Taxonomy" id="34632"/>
    <lineage>
        <taxon>Eukaryota</taxon>
        <taxon>Metazoa</taxon>
        <taxon>Ecdysozoa</taxon>
        <taxon>Arthropoda</taxon>
        <taxon>Chelicerata</taxon>
        <taxon>Arachnida</taxon>
        <taxon>Acari</taxon>
        <taxon>Parasitiformes</taxon>
        <taxon>Ixodida</taxon>
        <taxon>Ixodoidea</taxon>
        <taxon>Ixodidae</taxon>
        <taxon>Rhipicephalinae</taxon>
        <taxon>Rhipicephalus</taxon>
        <taxon>Rhipicephalus</taxon>
    </lineage>
</organism>
<dbReference type="EMBL" id="JABSTV010001245">
    <property type="protein sequence ID" value="KAH7982218.1"/>
    <property type="molecule type" value="Genomic_DNA"/>
</dbReference>
<comment type="caution">
    <text evidence="1">The sequence shown here is derived from an EMBL/GenBank/DDBJ whole genome shotgun (WGS) entry which is preliminary data.</text>
</comment>
<accession>A0A9D4T7D7</accession>
<sequence>MAGAFLQPHAYFEPGDNPQQAWEDWKEAYNIYEQACDYATKRTATGSALLLHVLGPHGPRLS</sequence>